<dbReference type="GO" id="GO:0005634">
    <property type="term" value="C:nucleus"/>
    <property type="evidence" value="ECO:0007669"/>
    <property type="project" value="UniProtKB-SubCell"/>
</dbReference>
<evidence type="ECO:0000256" key="3">
    <source>
        <dbReference type="ARBA" id="ARBA00023163"/>
    </source>
</evidence>
<evidence type="ECO:0000256" key="5">
    <source>
        <dbReference type="ARBA" id="ARBA00025784"/>
    </source>
</evidence>
<dbReference type="GO" id="GO:0006355">
    <property type="term" value="P:regulation of DNA-templated transcription"/>
    <property type="evidence" value="ECO:0007669"/>
    <property type="project" value="InterPro"/>
</dbReference>
<dbReference type="STRING" id="10181.G5BGL9"/>
<reference evidence="7 8" key="1">
    <citation type="journal article" date="2011" name="Nature">
        <title>Genome sequencing reveals insights into physiology and longevity of the naked mole rat.</title>
        <authorList>
            <person name="Kim E.B."/>
            <person name="Fang X."/>
            <person name="Fushan A.A."/>
            <person name="Huang Z."/>
            <person name="Lobanov A.V."/>
            <person name="Han L."/>
            <person name="Marino S.M."/>
            <person name="Sun X."/>
            <person name="Turanov A.A."/>
            <person name="Yang P."/>
            <person name="Yim S.H."/>
            <person name="Zhao X."/>
            <person name="Kasaikina M.V."/>
            <person name="Stoletzki N."/>
            <person name="Peng C."/>
            <person name="Polak P."/>
            <person name="Xiong Z."/>
            <person name="Kiezun A."/>
            <person name="Zhu Y."/>
            <person name="Chen Y."/>
            <person name="Kryukov G.V."/>
            <person name="Zhang Q."/>
            <person name="Peshkin L."/>
            <person name="Yang L."/>
            <person name="Bronson R.T."/>
            <person name="Buffenstein R."/>
            <person name="Wang B."/>
            <person name="Han C."/>
            <person name="Li Q."/>
            <person name="Chen L."/>
            <person name="Zhao W."/>
            <person name="Sunyaev S.R."/>
            <person name="Park T.J."/>
            <person name="Zhang G."/>
            <person name="Wang J."/>
            <person name="Gladyshev V.N."/>
        </authorList>
    </citation>
    <scope>NUCLEOTIDE SEQUENCE [LARGE SCALE GENOMIC DNA]</scope>
</reference>
<evidence type="ECO:0000256" key="4">
    <source>
        <dbReference type="ARBA" id="ARBA00023242"/>
    </source>
</evidence>
<dbReference type="InParanoid" id="G5BGL9"/>
<evidence type="ECO:0000256" key="6">
    <source>
        <dbReference type="SAM" id="Phobius"/>
    </source>
</evidence>
<dbReference type="InterPro" id="IPR011520">
    <property type="entry name" value="Vg_fam"/>
</dbReference>
<keyword evidence="6" id="KW-1133">Transmembrane helix</keyword>
<keyword evidence="6" id="KW-0812">Transmembrane</keyword>
<dbReference type="AlphaFoldDB" id="G5BGL9"/>
<evidence type="ECO:0000313" key="8">
    <source>
        <dbReference type="Proteomes" id="UP000006813"/>
    </source>
</evidence>
<protein>
    <submittedName>
        <fullName evidence="7">Transcription cofactor vestigial-like protein 3</fullName>
    </submittedName>
</protein>
<comment type="similarity">
    <text evidence="5">Belongs to the vestigial family.</text>
</comment>
<comment type="subcellular location">
    <subcellularLocation>
        <location evidence="1">Nucleus</location>
    </subcellularLocation>
</comment>
<gene>
    <name evidence="7" type="ORF">GW7_02821</name>
</gene>
<organism evidence="7 8">
    <name type="scientific">Heterocephalus glaber</name>
    <name type="common">Naked mole rat</name>
    <dbReference type="NCBI Taxonomy" id="10181"/>
    <lineage>
        <taxon>Eukaryota</taxon>
        <taxon>Metazoa</taxon>
        <taxon>Chordata</taxon>
        <taxon>Craniata</taxon>
        <taxon>Vertebrata</taxon>
        <taxon>Euteleostomi</taxon>
        <taxon>Mammalia</taxon>
        <taxon>Eutheria</taxon>
        <taxon>Euarchontoglires</taxon>
        <taxon>Glires</taxon>
        <taxon>Rodentia</taxon>
        <taxon>Hystricomorpha</taxon>
        <taxon>Bathyergidae</taxon>
        <taxon>Heterocephalus</taxon>
    </lineage>
</organism>
<feature type="transmembrane region" description="Helical" evidence="6">
    <location>
        <begin position="86"/>
        <end position="105"/>
    </location>
</feature>
<sequence>MGLTPLWRESSALSSQRSNFPTSFWTSSYQPPPAPCLGGVHPDFQVTAPPGTFTAADPSPWSAHPTATCMMYTCGTTTPIPTCTTATIIIITITTTTLLLALLWIHPTVPC</sequence>
<evidence type="ECO:0000256" key="1">
    <source>
        <dbReference type="ARBA" id="ARBA00004123"/>
    </source>
</evidence>
<keyword evidence="2" id="KW-0805">Transcription regulation</keyword>
<keyword evidence="4" id="KW-0539">Nucleus</keyword>
<keyword evidence="6" id="KW-0472">Membrane</keyword>
<dbReference type="Proteomes" id="UP000006813">
    <property type="component" value="Unassembled WGS sequence"/>
</dbReference>
<dbReference type="PANTHER" id="PTHR15950">
    <property type="entry name" value="TRANSCRIPTION COFACTOR VESTIGIAL-LIKE PROTEIN"/>
    <property type="match status" value="1"/>
</dbReference>
<dbReference type="EMBL" id="JH170203">
    <property type="protein sequence ID" value="EHB08430.1"/>
    <property type="molecule type" value="Genomic_DNA"/>
</dbReference>
<dbReference type="PANTHER" id="PTHR15950:SF16">
    <property type="entry name" value="TRANSCRIPTION COFACTOR VESTIGIAL-LIKE PROTEIN 3"/>
    <property type="match status" value="1"/>
</dbReference>
<evidence type="ECO:0000313" key="7">
    <source>
        <dbReference type="EMBL" id="EHB08430.1"/>
    </source>
</evidence>
<name>G5BGL9_HETGA</name>
<dbReference type="eggNOG" id="ENOG502R6G3">
    <property type="taxonomic scope" value="Eukaryota"/>
</dbReference>
<accession>G5BGL9</accession>
<proteinExistence type="inferred from homology"/>
<evidence type="ECO:0000256" key="2">
    <source>
        <dbReference type="ARBA" id="ARBA00023015"/>
    </source>
</evidence>
<keyword evidence="3" id="KW-0804">Transcription</keyword>